<accession>A0A3S1C4Y4</accession>
<feature type="compositionally biased region" description="Basic and acidic residues" evidence="6">
    <location>
        <begin position="210"/>
        <end position="221"/>
    </location>
</feature>
<dbReference type="GO" id="GO:0005737">
    <property type="term" value="C:cytoplasm"/>
    <property type="evidence" value="ECO:0007669"/>
    <property type="project" value="TreeGrafter"/>
</dbReference>
<dbReference type="GO" id="GO:0051015">
    <property type="term" value="F:actin filament binding"/>
    <property type="evidence" value="ECO:0007669"/>
    <property type="project" value="TreeGrafter"/>
</dbReference>
<proteinExistence type="predicted"/>
<dbReference type="GO" id="GO:0005640">
    <property type="term" value="C:nuclear outer membrane"/>
    <property type="evidence" value="ECO:0007669"/>
    <property type="project" value="TreeGrafter"/>
</dbReference>
<evidence type="ECO:0008006" key="9">
    <source>
        <dbReference type="Google" id="ProtNLM"/>
    </source>
</evidence>
<feature type="region of interest" description="Disordered" evidence="6">
    <location>
        <begin position="210"/>
        <end position="235"/>
    </location>
</feature>
<keyword evidence="3" id="KW-0677">Repeat</keyword>
<keyword evidence="5" id="KW-0472">Membrane</keyword>
<gene>
    <name evidence="7" type="ORF">EGW08_009200</name>
</gene>
<dbReference type="STRING" id="188477.A0A3S1C4Y4"/>
<dbReference type="InterPro" id="IPR052403">
    <property type="entry name" value="LINC-complex_assoc"/>
</dbReference>
<comment type="caution">
    <text evidence="7">The sequence shown here is derived from an EMBL/GenBank/DDBJ whole genome shotgun (WGS) entry which is preliminary data.</text>
</comment>
<feature type="region of interest" description="Disordered" evidence="6">
    <location>
        <begin position="1"/>
        <end position="36"/>
    </location>
</feature>
<name>A0A3S1C4Y4_ELYCH</name>
<organism evidence="7 8">
    <name type="scientific">Elysia chlorotica</name>
    <name type="common">Eastern emerald elysia</name>
    <name type="synonym">Sea slug</name>
    <dbReference type="NCBI Taxonomy" id="188477"/>
    <lineage>
        <taxon>Eukaryota</taxon>
        <taxon>Metazoa</taxon>
        <taxon>Spiralia</taxon>
        <taxon>Lophotrochozoa</taxon>
        <taxon>Mollusca</taxon>
        <taxon>Gastropoda</taxon>
        <taxon>Heterobranchia</taxon>
        <taxon>Euthyneura</taxon>
        <taxon>Panpulmonata</taxon>
        <taxon>Sacoglossa</taxon>
        <taxon>Placobranchoidea</taxon>
        <taxon>Plakobranchidae</taxon>
        <taxon>Elysia</taxon>
    </lineage>
</organism>
<dbReference type="PANTHER" id="PTHR47535:SF1">
    <property type="entry name" value="NESPRIN-1"/>
    <property type="match status" value="1"/>
</dbReference>
<evidence type="ECO:0000256" key="6">
    <source>
        <dbReference type="SAM" id="MobiDB-lite"/>
    </source>
</evidence>
<comment type="subcellular location">
    <subcellularLocation>
        <location evidence="1">Membrane</location>
    </subcellularLocation>
</comment>
<feature type="compositionally biased region" description="Low complexity" evidence="6">
    <location>
        <begin position="222"/>
        <end position="235"/>
    </location>
</feature>
<feature type="region of interest" description="Disordered" evidence="6">
    <location>
        <begin position="1167"/>
        <end position="1226"/>
    </location>
</feature>
<feature type="compositionally biased region" description="Low complexity" evidence="6">
    <location>
        <begin position="1169"/>
        <end position="1184"/>
    </location>
</feature>
<feature type="compositionally biased region" description="Low complexity" evidence="6">
    <location>
        <begin position="438"/>
        <end position="453"/>
    </location>
</feature>
<dbReference type="CDD" id="cd00176">
    <property type="entry name" value="SPEC"/>
    <property type="match status" value="1"/>
</dbReference>
<dbReference type="EMBL" id="RQTK01000260">
    <property type="protein sequence ID" value="RUS83061.1"/>
    <property type="molecule type" value="Genomic_DNA"/>
</dbReference>
<evidence type="ECO:0000256" key="2">
    <source>
        <dbReference type="ARBA" id="ARBA00022692"/>
    </source>
</evidence>
<dbReference type="PANTHER" id="PTHR47535">
    <property type="entry name" value="MUSCLE-SPECIFIC PROTEIN 300 KDA, ISOFORM G"/>
    <property type="match status" value="1"/>
</dbReference>
<feature type="compositionally biased region" description="Polar residues" evidence="6">
    <location>
        <begin position="1185"/>
        <end position="1215"/>
    </location>
</feature>
<dbReference type="InterPro" id="IPR002017">
    <property type="entry name" value="Spectrin_repeat"/>
</dbReference>
<reference evidence="7 8" key="1">
    <citation type="submission" date="2019-01" db="EMBL/GenBank/DDBJ databases">
        <title>A draft genome assembly of the solar-powered sea slug Elysia chlorotica.</title>
        <authorList>
            <person name="Cai H."/>
            <person name="Li Q."/>
            <person name="Fang X."/>
            <person name="Li J."/>
            <person name="Curtis N.E."/>
            <person name="Altenburger A."/>
            <person name="Shibata T."/>
            <person name="Feng M."/>
            <person name="Maeda T."/>
            <person name="Schwartz J.A."/>
            <person name="Shigenobu S."/>
            <person name="Lundholm N."/>
            <person name="Nishiyama T."/>
            <person name="Yang H."/>
            <person name="Hasebe M."/>
            <person name="Li S."/>
            <person name="Pierce S.K."/>
            <person name="Wang J."/>
        </authorList>
    </citation>
    <scope>NUCLEOTIDE SEQUENCE [LARGE SCALE GENOMIC DNA]</scope>
    <source>
        <strain evidence="7">EC2010</strain>
        <tissue evidence="7">Whole organism of an adult</tissue>
    </source>
</reference>
<evidence type="ECO:0000256" key="5">
    <source>
        <dbReference type="ARBA" id="ARBA00023136"/>
    </source>
</evidence>
<dbReference type="SUPFAM" id="SSF46966">
    <property type="entry name" value="Spectrin repeat"/>
    <property type="match status" value="2"/>
</dbReference>
<feature type="compositionally biased region" description="Acidic residues" evidence="6">
    <location>
        <begin position="815"/>
        <end position="827"/>
    </location>
</feature>
<evidence type="ECO:0000256" key="3">
    <source>
        <dbReference type="ARBA" id="ARBA00022737"/>
    </source>
</evidence>
<evidence type="ECO:0000313" key="8">
    <source>
        <dbReference type="Proteomes" id="UP000271974"/>
    </source>
</evidence>
<dbReference type="OrthoDB" id="10041151at2759"/>
<keyword evidence="4" id="KW-1133">Transmembrane helix</keyword>
<feature type="compositionally biased region" description="Polar residues" evidence="6">
    <location>
        <begin position="24"/>
        <end position="34"/>
    </location>
</feature>
<dbReference type="GO" id="GO:0007097">
    <property type="term" value="P:nuclear migration"/>
    <property type="evidence" value="ECO:0007669"/>
    <property type="project" value="TreeGrafter"/>
</dbReference>
<feature type="compositionally biased region" description="Low complexity" evidence="6">
    <location>
        <begin position="885"/>
        <end position="903"/>
    </location>
</feature>
<evidence type="ECO:0000313" key="7">
    <source>
        <dbReference type="EMBL" id="RUS83061.1"/>
    </source>
</evidence>
<dbReference type="GO" id="GO:0034993">
    <property type="term" value="C:meiotic nuclear membrane microtubule tethering complex"/>
    <property type="evidence" value="ECO:0007669"/>
    <property type="project" value="TreeGrafter"/>
</dbReference>
<dbReference type="Pfam" id="PF00435">
    <property type="entry name" value="Spectrin"/>
    <property type="match status" value="1"/>
</dbReference>
<feature type="region of interest" description="Disordered" evidence="6">
    <location>
        <begin position="1057"/>
        <end position="1095"/>
    </location>
</feature>
<dbReference type="InterPro" id="IPR018159">
    <property type="entry name" value="Spectrin/alpha-actinin"/>
</dbReference>
<protein>
    <recommendedName>
        <fullName evidence="9">KASH domain-containing protein</fullName>
    </recommendedName>
</protein>
<feature type="compositionally biased region" description="Basic and acidic residues" evidence="6">
    <location>
        <begin position="1081"/>
        <end position="1095"/>
    </location>
</feature>
<keyword evidence="8" id="KW-1185">Reference proteome</keyword>
<evidence type="ECO:0000256" key="1">
    <source>
        <dbReference type="ARBA" id="ARBA00004370"/>
    </source>
</evidence>
<dbReference type="Proteomes" id="UP000271974">
    <property type="component" value="Unassembled WGS sequence"/>
</dbReference>
<dbReference type="Gene3D" id="1.20.58.60">
    <property type="match status" value="2"/>
</dbReference>
<feature type="region of interest" description="Disordered" evidence="6">
    <location>
        <begin position="815"/>
        <end position="904"/>
    </location>
</feature>
<feature type="compositionally biased region" description="Polar residues" evidence="6">
    <location>
        <begin position="1"/>
        <end position="17"/>
    </location>
</feature>
<sequence length="1398" mass="154149">MVSSRSKFPSRFSLHSTGSHDAETSGDTDNSRAMTNGRKFRMQIEAKYEKYRETYLATSPEQELQTINAGILNVRKWLRKRHTYSTSLSRSDSNRLTECAVVLKSLIAEAKKQQEGVDVLLDRGQRFLAVRANIVLEVDLENLVFLWNSYVGSLRKLQTSAALSCNIKESNSQAEIHTKVKGDSATSTTNLRTDSLDNLSFDKKQAGKEEISVELKDKDSNSGESSSSVDASPDVSFQDAGTLTLEDLNTTSTALDISDLVHDKHFQPAQENQFDPTILGIDDISPEAEKYTCLASEHEKGENAHNGSVSDPKSLLDLTAENYFSELVPIDQSGTSKMEIKVCDSHLSVLNPDFGDSKVSQKVRLSSSGDCPPSSESLEKEGIICGGQSKEIINQGFEASATFDGKVMDHMSKSESLSTMEMKRRRGLLEAPTTSNQSSRSESPLSLDSSRSETPTGTLKRAERQNELWRAIGSIDTFLMDKDIIEACKSTAGDLTSEDEDCGRTPNVSFAEFLQQYSELTDWLNQVHKVTQREVTSLSEKYLNQTYQEEMLERSPRREFLNNYSRQLLRRYPSLGDQVGARMARLNAQWAALERTIAPPHGGQHADTMLRDLESDLSTLRCWLNTIEARLLPLTIKADWSDSEIEQRLQTHKAVQRDIESHNKIVNAVLKLSERLASQGSEKSEAGRKSQKVVKEERERDSLQLVAINLQRRWHGIWLHSLEWQCRLEEALTRRKGLYQDGLDFSGYSLSVLDEALFGESSQKVSDQGLIELDDESLLFVGHRADFADLDDSRSQSASPSLHQDEFALWTPDTSDAEEVDAADSDSEFSPKGACGGSAFGATTPVGLSSPPRPIPPERTVADSPLGKRPYPDQTPGDASPAKRGSQSPLSSSGGTSPVSLDSPLDNFINSRGLCINKQQVDHGLLCPQVLRSSRLLFDRNSGDSANISECESKMGDSPPISLNPGSPSDAGACEGRDMPQNVPGVVKSEIKDIGYSSESQSNDEIEMMRHQIDMEYKFPGKCEVATDGPLGDKVMFPSVGVRPDYYCMTHVDVDSTTTSDVTDSSGERGSLEPARYNAKNKSDGKASDSLEDSWGKEGFNKQYAEDFEESPFLRSEACVSDEHSDEAAKNNTMVPMHQLADFSESDSAPEGGKKSIRYLIDHAEDLVKPSSPKSPSNSPKKSPLGQSSITLQSPLSPSKQTQTDTCSTVESSCDASGEDNSDHEQTTIKMQVTGEEFSTATDDADDTLFNSVINMESVSTPDPSKIKNFNGFTYPKLSSIYDPARLRKQTGDVSPINDTVEIRKTVHGVLLAFRRSLAKWNLLSPCLSQHPKVQLTVVIFTLTQIHLHPTHHSSCHPSHPHSPETSKPHSIFASHQLTKTCHCLDHAADTNNQIICP</sequence>
<keyword evidence="2" id="KW-0812">Transmembrane</keyword>
<evidence type="ECO:0000256" key="4">
    <source>
        <dbReference type="ARBA" id="ARBA00022989"/>
    </source>
</evidence>
<feature type="region of interest" description="Disordered" evidence="6">
    <location>
        <begin position="428"/>
        <end position="462"/>
    </location>
</feature>